<protein>
    <recommendedName>
        <fullName evidence="3">SnoaL-like domain-containing protein</fullName>
    </recommendedName>
</protein>
<sequence length="141" mass="16355">MEPITLFNHFDELFKVLFFQNDNEAGSKAFVDNFAKDFTASINSQHLDYNAFQKACAIAREDWTMSLQSHEALVTSFDAQGENYPHDKGPNAVATKSFWTFEEKATGKKTRRETVIIIITRLEEDRVRRVTQWTEVTRDLE</sequence>
<name>A0A2P4ZPQ9_9HYPO</name>
<dbReference type="RefSeq" id="XP_018665356.1">
    <property type="nucleotide sequence ID" value="XM_018801563.1"/>
</dbReference>
<accession>A0A2P4ZPQ9</accession>
<evidence type="ECO:0000313" key="1">
    <source>
        <dbReference type="EMBL" id="PON26262.1"/>
    </source>
</evidence>
<evidence type="ECO:0008006" key="3">
    <source>
        <dbReference type="Google" id="ProtNLM"/>
    </source>
</evidence>
<comment type="caution">
    <text evidence="1">The sequence shown here is derived from an EMBL/GenBank/DDBJ whole genome shotgun (WGS) entry which is preliminary data.</text>
</comment>
<reference evidence="1 2" key="1">
    <citation type="journal article" date="2016" name="Genome Announc.">
        <title>Draft Whole-Genome Sequence of Trichoderma gamsii T6085, a Promising Biocontrol Agent of Fusarium Head Blight on Wheat.</title>
        <authorList>
            <person name="Baroncelli R."/>
            <person name="Zapparata A."/>
            <person name="Piaggeschi G."/>
            <person name="Sarrocco S."/>
            <person name="Vannacci G."/>
        </authorList>
    </citation>
    <scope>NUCLEOTIDE SEQUENCE [LARGE SCALE GENOMIC DNA]</scope>
    <source>
        <strain evidence="1 2">T6085</strain>
    </source>
</reference>
<evidence type="ECO:0000313" key="2">
    <source>
        <dbReference type="Proteomes" id="UP000054821"/>
    </source>
</evidence>
<keyword evidence="2" id="KW-1185">Reference proteome</keyword>
<dbReference type="AlphaFoldDB" id="A0A2P4ZPQ9"/>
<gene>
    <name evidence="1" type="ORF">TGAM01_v204738</name>
</gene>
<dbReference type="GeneID" id="29981646"/>
<dbReference type="EMBL" id="JPDN02000014">
    <property type="protein sequence ID" value="PON26262.1"/>
    <property type="molecule type" value="Genomic_DNA"/>
</dbReference>
<organism evidence="1 2">
    <name type="scientific">Trichoderma gamsii</name>
    <dbReference type="NCBI Taxonomy" id="398673"/>
    <lineage>
        <taxon>Eukaryota</taxon>
        <taxon>Fungi</taxon>
        <taxon>Dikarya</taxon>
        <taxon>Ascomycota</taxon>
        <taxon>Pezizomycotina</taxon>
        <taxon>Sordariomycetes</taxon>
        <taxon>Hypocreomycetidae</taxon>
        <taxon>Hypocreales</taxon>
        <taxon>Hypocreaceae</taxon>
        <taxon>Trichoderma</taxon>
    </lineage>
</organism>
<dbReference type="Proteomes" id="UP000054821">
    <property type="component" value="Unassembled WGS sequence"/>
</dbReference>
<proteinExistence type="predicted"/>